<proteinExistence type="predicted"/>
<sequence length="40" mass="4658">MPGENASHHGQTKQEAAESTRTWRARRRTWRRAAPRRSVA</sequence>
<name>A0A0A9DGZ6_ARUDO</name>
<dbReference type="EMBL" id="GBRH01212985">
    <property type="protein sequence ID" value="JAD84910.1"/>
    <property type="molecule type" value="Transcribed_RNA"/>
</dbReference>
<organism evidence="2">
    <name type="scientific">Arundo donax</name>
    <name type="common">Giant reed</name>
    <name type="synonym">Donax arundinaceus</name>
    <dbReference type="NCBI Taxonomy" id="35708"/>
    <lineage>
        <taxon>Eukaryota</taxon>
        <taxon>Viridiplantae</taxon>
        <taxon>Streptophyta</taxon>
        <taxon>Embryophyta</taxon>
        <taxon>Tracheophyta</taxon>
        <taxon>Spermatophyta</taxon>
        <taxon>Magnoliopsida</taxon>
        <taxon>Liliopsida</taxon>
        <taxon>Poales</taxon>
        <taxon>Poaceae</taxon>
        <taxon>PACMAD clade</taxon>
        <taxon>Arundinoideae</taxon>
        <taxon>Arundineae</taxon>
        <taxon>Arundo</taxon>
    </lineage>
</organism>
<evidence type="ECO:0000313" key="2">
    <source>
        <dbReference type="EMBL" id="JAD84910.1"/>
    </source>
</evidence>
<accession>A0A0A9DGZ6</accession>
<dbReference type="AlphaFoldDB" id="A0A0A9DGZ6"/>
<protein>
    <submittedName>
        <fullName evidence="2">Uncharacterized protein</fullName>
    </submittedName>
</protein>
<evidence type="ECO:0000256" key="1">
    <source>
        <dbReference type="SAM" id="MobiDB-lite"/>
    </source>
</evidence>
<reference evidence="2" key="1">
    <citation type="submission" date="2014-09" db="EMBL/GenBank/DDBJ databases">
        <authorList>
            <person name="Magalhaes I.L.F."/>
            <person name="Oliveira U."/>
            <person name="Santos F.R."/>
            <person name="Vidigal T.H.D.A."/>
            <person name="Brescovit A.D."/>
            <person name="Santos A.J."/>
        </authorList>
    </citation>
    <scope>NUCLEOTIDE SEQUENCE</scope>
    <source>
        <tissue evidence="2">Shoot tissue taken approximately 20 cm above the soil surface</tissue>
    </source>
</reference>
<feature type="compositionally biased region" description="Basic residues" evidence="1">
    <location>
        <begin position="23"/>
        <end position="40"/>
    </location>
</feature>
<reference evidence="2" key="2">
    <citation type="journal article" date="2015" name="Data Brief">
        <title>Shoot transcriptome of the giant reed, Arundo donax.</title>
        <authorList>
            <person name="Barrero R.A."/>
            <person name="Guerrero F.D."/>
            <person name="Moolhuijzen P."/>
            <person name="Goolsby J.A."/>
            <person name="Tidwell J."/>
            <person name="Bellgard S.E."/>
            <person name="Bellgard M.I."/>
        </authorList>
    </citation>
    <scope>NUCLEOTIDE SEQUENCE</scope>
    <source>
        <tissue evidence="2">Shoot tissue taken approximately 20 cm above the soil surface</tissue>
    </source>
</reference>
<feature type="region of interest" description="Disordered" evidence="1">
    <location>
        <begin position="1"/>
        <end position="40"/>
    </location>
</feature>